<comment type="caution">
    <text evidence="2">The sequence shown here is derived from an EMBL/GenBank/DDBJ whole genome shotgun (WGS) entry which is preliminary data.</text>
</comment>
<dbReference type="EMBL" id="SEYY01025190">
    <property type="protein sequence ID" value="KAB7493605.1"/>
    <property type="molecule type" value="Genomic_DNA"/>
</dbReference>
<name>A0A5N5SGU8_9CRUS</name>
<evidence type="ECO:0000256" key="1">
    <source>
        <dbReference type="SAM" id="MobiDB-lite"/>
    </source>
</evidence>
<evidence type="ECO:0000313" key="3">
    <source>
        <dbReference type="Proteomes" id="UP000326759"/>
    </source>
</evidence>
<keyword evidence="3" id="KW-1185">Reference proteome</keyword>
<reference evidence="2 3" key="1">
    <citation type="journal article" date="2019" name="PLoS Biol.">
        <title>Sex chromosomes control vertical transmission of feminizing Wolbachia symbionts in an isopod.</title>
        <authorList>
            <person name="Becking T."/>
            <person name="Chebbi M.A."/>
            <person name="Giraud I."/>
            <person name="Moumen B."/>
            <person name="Laverre T."/>
            <person name="Caubet Y."/>
            <person name="Peccoud J."/>
            <person name="Gilbert C."/>
            <person name="Cordaux R."/>
        </authorList>
    </citation>
    <scope>NUCLEOTIDE SEQUENCE [LARGE SCALE GENOMIC DNA]</scope>
    <source>
        <strain evidence="2">ANa2</strain>
        <tissue evidence="2">Whole body excluding digestive tract and cuticle</tissue>
    </source>
</reference>
<dbReference type="AlphaFoldDB" id="A0A5N5SGU8"/>
<protein>
    <recommendedName>
        <fullName evidence="4">DNA-binding protein K10</fullName>
    </recommendedName>
</protein>
<feature type="compositionally biased region" description="Polar residues" evidence="1">
    <location>
        <begin position="226"/>
        <end position="236"/>
    </location>
</feature>
<feature type="region of interest" description="Disordered" evidence="1">
    <location>
        <begin position="92"/>
        <end position="236"/>
    </location>
</feature>
<feature type="region of interest" description="Disordered" evidence="1">
    <location>
        <begin position="1"/>
        <end position="73"/>
    </location>
</feature>
<feature type="compositionally biased region" description="Basic residues" evidence="1">
    <location>
        <begin position="214"/>
        <end position="225"/>
    </location>
</feature>
<proteinExistence type="predicted"/>
<sequence>MARQSNGMGGRRGRGSPRGIFRGRGRGRGGNDLYIGGRGGIQKPPPLMSRPLPPPNNRRLDLHGPHGPMPPPLMPTPMPHNDDWYGRLGPPHIPNQLGMRSSRGAPNLRMGPRGRNSRPPLRGMLPTPRPRPPGGLLPPPPMPMQRHPGPPGPLGPPGPPGPPGHMFRPRPPIPPRAMTPLNMRGRGMPTRMPRGMPRGRGGIINRGGAPNIRKGGKPTRGRGAKTKNSNSPSQELNKPWVTEAIKNEILKKHKLHQKAKKARSKKEWNELWEAFKEHRNKVTTMLREAKLEYIGAHPDEDVDKILAEATNQLCSKEDTSDNEAIATPTIDTEGAEPMDEGGAAIEAETSQAPQIEMTADSVEITFELNRFQQLLLLSLQNLKSFNFLRRNICLKFRKRIKMFL</sequence>
<dbReference type="Proteomes" id="UP000326759">
    <property type="component" value="Unassembled WGS sequence"/>
</dbReference>
<gene>
    <name evidence="2" type="ORF">Anas_13256</name>
</gene>
<dbReference type="OrthoDB" id="6382250at2759"/>
<accession>A0A5N5SGU8</accession>
<feature type="compositionally biased region" description="Pro residues" evidence="1">
    <location>
        <begin position="43"/>
        <end position="56"/>
    </location>
</feature>
<feature type="compositionally biased region" description="Basic residues" evidence="1">
    <location>
        <begin position="11"/>
        <end position="27"/>
    </location>
</feature>
<feature type="compositionally biased region" description="Pro residues" evidence="1">
    <location>
        <begin position="127"/>
        <end position="177"/>
    </location>
</feature>
<feature type="compositionally biased region" description="Low complexity" evidence="1">
    <location>
        <begin position="182"/>
        <end position="196"/>
    </location>
</feature>
<evidence type="ECO:0008006" key="4">
    <source>
        <dbReference type="Google" id="ProtNLM"/>
    </source>
</evidence>
<organism evidence="2 3">
    <name type="scientific">Armadillidium nasatum</name>
    <dbReference type="NCBI Taxonomy" id="96803"/>
    <lineage>
        <taxon>Eukaryota</taxon>
        <taxon>Metazoa</taxon>
        <taxon>Ecdysozoa</taxon>
        <taxon>Arthropoda</taxon>
        <taxon>Crustacea</taxon>
        <taxon>Multicrustacea</taxon>
        <taxon>Malacostraca</taxon>
        <taxon>Eumalacostraca</taxon>
        <taxon>Peracarida</taxon>
        <taxon>Isopoda</taxon>
        <taxon>Oniscidea</taxon>
        <taxon>Crinocheta</taxon>
        <taxon>Armadillidiidae</taxon>
        <taxon>Armadillidium</taxon>
    </lineage>
</organism>
<evidence type="ECO:0000313" key="2">
    <source>
        <dbReference type="EMBL" id="KAB7493605.1"/>
    </source>
</evidence>